<dbReference type="CDD" id="cd09276">
    <property type="entry name" value="Rnase_HI_RT_non_LTR"/>
    <property type="match status" value="1"/>
</dbReference>
<dbReference type="GO" id="GO:0003676">
    <property type="term" value="F:nucleic acid binding"/>
    <property type="evidence" value="ECO:0007669"/>
    <property type="project" value="InterPro"/>
</dbReference>
<dbReference type="EMBL" id="GITU01006126">
    <property type="protein sequence ID" value="MBC1174829.1"/>
    <property type="molecule type" value="Transcribed_RNA"/>
</dbReference>
<dbReference type="GO" id="GO:0046872">
    <property type="term" value="F:metal ion binding"/>
    <property type="evidence" value="ECO:0007669"/>
    <property type="project" value="UniProtKB-KW"/>
</dbReference>
<keyword evidence="9" id="KW-0808">Transferase</keyword>
<dbReference type="EMBL" id="AJWK01022496">
    <property type="status" value="NOT_ANNOTATED_CDS"/>
    <property type="molecule type" value="Genomic_DNA"/>
</dbReference>
<dbReference type="EC" id="3.1.26.4" evidence="3"/>
<evidence type="ECO:0000313" key="10">
    <source>
        <dbReference type="EnsemblMetazoa" id="LLOJ006824-PA"/>
    </source>
</evidence>
<keyword evidence="4" id="KW-0540">Nuclease</keyword>
<name>A0A1B0GK10_LUTLO</name>
<evidence type="ECO:0000313" key="9">
    <source>
        <dbReference type="EMBL" id="MBC1174829.1"/>
    </source>
</evidence>
<dbReference type="InterPro" id="IPR050092">
    <property type="entry name" value="RNase_H"/>
</dbReference>
<dbReference type="Gene3D" id="3.30.420.10">
    <property type="entry name" value="Ribonuclease H-like superfamily/Ribonuclease H"/>
    <property type="match status" value="1"/>
</dbReference>
<dbReference type="EMBL" id="AJWK01022497">
    <property type="status" value="NOT_ANNOTATED_CDS"/>
    <property type="molecule type" value="Genomic_DNA"/>
</dbReference>
<feature type="domain" description="RNase H type-1" evidence="8">
    <location>
        <begin position="1"/>
        <end position="125"/>
    </location>
</feature>
<protein>
    <recommendedName>
        <fullName evidence="3">ribonuclease H</fullName>
        <ecNumber evidence="3">3.1.26.4</ecNumber>
    </recommendedName>
</protein>
<evidence type="ECO:0000256" key="3">
    <source>
        <dbReference type="ARBA" id="ARBA00012180"/>
    </source>
</evidence>
<evidence type="ECO:0000256" key="7">
    <source>
        <dbReference type="ARBA" id="ARBA00022801"/>
    </source>
</evidence>
<reference evidence="11" key="1">
    <citation type="submission" date="2012-05" db="EMBL/GenBank/DDBJ databases">
        <title>Whole Genome Assembly of Lutzomyia longipalpis.</title>
        <authorList>
            <person name="Richards S."/>
            <person name="Qu C."/>
            <person name="Dillon R."/>
            <person name="Worley K."/>
            <person name="Scherer S."/>
            <person name="Batterton M."/>
            <person name="Taylor A."/>
            <person name="Hawes A."/>
            <person name="Hernandez B."/>
            <person name="Kovar C."/>
            <person name="Mandapat C."/>
            <person name="Pham C."/>
            <person name="Qu C."/>
            <person name="Jing C."/>
            <person name="Bess C."/>
            <person name="Bandaranaike D."/>
            <person name="Ngo D."/>
            <person name="Ongeri F."/>
            <person name="Arias F."/>
            <person name="Lara F."/>
            <person name="Weissenberger G."/>
            <person name="Kamau G."/>
            <person name="Han H."/>
            <person name="Shen H."/>
            <person name="Dinh H."/>
            <person name="Khalil I."/>
            <person name="Jones J."/>
            <person name="Shafer J."/>
            <person name="Jayaseelan J."/>
            <person name="Quiroz J."/>
            <person name="Blankenburg K."/>
            <person name="Nguyen L."/>
            <person name="Jackson L."/>
            <person name="Francisco L."/>
            <person name="Tang L.-Y."/>
            <person name="Pu L.-L."/>
            <person name="Perales L."/>
            <person name="Lorensuhewa L."/>
            <person name="Munidasa M."/>
            <person name="Coyle M."/>
            <person name="Taylor M."/>
            <person name="Puazo M."/>
            <person name="Firestine M."/>
            <person name="Scheel M."/>
            <person name="Javaid M."/>
            <person name="Wang M."/>
            <person name="Li M."/>
            <person name="Tabassum N."/>
            <person name="Saada N."/>
            <person name="Osuji N."/>
            <person name="Aqrawi P."/>
            <person name="Fu Q."/>
            <person name="Thornton R."/>
            <person name="Raj R."/>
            <person name="Goodspeed R."/>
            <person name="Mata R."/>
            <person name="Najjar R."/>
            <person name="Gubbala S."/>
            <person name="Lee S."/>
            <person name="Denson S."/>
            <person name="Patil S."/>
            <person name="Macmil S."/>
            <person name="Qi S."/>
            <person name="Matskevitch T."/>
            <person name="Palculict T."/>
            <person name="Mathew T."/>
            <person name="Vee V."/>
            <person name="Velamala V."/>
            <person name="Korchina V."/>
            <person name="Cai W."/>
            <person name="Liu W."/>
            <person name="Dai W."/>
            <person name="Zou X."/>
            <person name="Zhu Y."/>
            <person name="Zhang Y."/>
            <person name="Wu Y.-Q."/>
            <person name="Xin Y."/>
            <person name="Nazarath L."/>
            <person name="Kovar C."/>
            <person name="Han Y."/>
            <person name="Muzny D."/>
            <person name="Gibbs R."/>
        </authorList>
    </citation>
    <scope>NUCLEOTIDE SEQUENCE [LARGE SCALE GENOMIC DNA]</scope>
    <source>
        <strain evidence="11">Jacobina</strain>
    </source>
</reference>
<dbReference type="VEuPathDB" id="VectorBase:LLOJ006824"/>
<dbReference type="PANTHER" id="PTHR10642:SF26">
    <property type="entry name" value="RIBONUCLEASE H1"/>
    <property type="match status" value="1"/>
</dbReference>
<dbReference type="PANTHER" id="PTHR10642">
    <property type="entry name" value="RIBONUCLEASE H1"/>
    <property type="match status" value="1"/>
</dbReference>
<sequence length="279" mass="32532">HFKIFTDGSIKDEKRGFGIFFEQTKETISRKIKEEISICTVEMIAILYAIIMAIRMKKEKIVILTDSKSAILSLKNLKSEKYYESIIHQIAKKNPKIDITLQWIPSHIGIVGNDSADKAAKEGGESKEIYQVEIPKKENYRISENTILKKWQEEFELATQTKGVFYSKVINKKIPKEPWFKKKKIEVNKIKIFNRIRAGHGYTKKFLKMMKVITDENCDKCGKQEDIEHILIECDKYKNIKSKYKILNNKYNLVEIAQKIDLKSVNEINGYLSEIKSEI</sequence>
<evidence type="ECO:0000256" key="5">
    <source>
        <dbReference type="ARBA" id="ARBA00022723"/>
    </source>
</evidence>
<dbReference type="EnsemblMetazoa" id="LLOJ006824-RA">
    <property type="protein sequence ID" value="LLOJ006824-PA"/>
    <property type="gene ID" value="LLOJ006824"/>
</dbReference>
<accession>A0A1B0GK10</accession>
<dbReference type="GO" id="GO:0043137">
    <property type="term" value="P:DNA replication, removal of RNA primer"/>
    <property type="evidence" value="ECO:0007669"/>
    <property type="project" value="TreeGrafter"/>
</dbReference>
<dbReference type="InterPro" id="IPR036397">
    <property type="entry name" value="RNaseH_sf"/>
</dbReference>
<dbReference type="GO" id="GO:0003964">
    <property type="term" value="F:RNA-directed DNA polymerase activity"/>
    <property type="evidence" value="ECO:0007669"/>
    <property type="project" value="UniProtKB-KW"/>
</dbReference>
<dbReference type="Proteomes" id="UP000092461">
    <property type="component" value="Unassembled WGS sequence"/>
</dbReference>
<proteinExistence type="inferred from homology"/>
<evidence type="ECO:0000256" key="6">
    <source>
        <dbReference type="ARBA" id="ARBA00022759"/>
    </source>
</evidence>
<keyword evidence="11" id="KW-1185">Reference proteome</keyword>
<evidence type="ECO:0000256" key="1">
    <source>
        <dbReference type="ARBA" id="ARBA00000077"/>
    </source>
</evidence>
<comment type="catalytic activity">
    <reaction evidence="1">
        <text>Endonucleolytic cleavage to 5'-phosphomonoester.</text>
        <dbReference type="EC" id="3.1.26.4"/>
    </reaction>
</comment>
<reference evidence="9" key="2">
    <citation type="journal article" date="2020" name="BMC">
        <title>Leishmania infection induces a limited differential gene expression in the sand fly midgut.</title>
        <authorList>
            <person name="Coutinho-Abreu I.V."/>
            <person name="Serafim T.D."/>
            <person name="Meneses C."/>
            <person name="Kamhawi S."/>
            <person name="Oliveira F."/>
            <person name="Valenzuela J.G."/>
        </authorList>
    </citation>
    <scope>NUCLEOTIDE SEQUENCE</scope>
    <source>
        <strain evidence="9">Jacobina</strain>
        <tissue evidence="9">Midgut</tissue>
    </source>
</reference>
<evidence type="ECO:0000259" key="8">
    <source>
        <dbReference type="PROSITE" id="PS50879"/>
    </source>
</evidence>
<dbReference type="InterPro" id="IPR012337">
    <property type="entry name" value="RNaseH-like_sf"/>
</dbReference>
<keyword evidence="6" id="KW-0255">Endonuclease</keyword>
<comment type="similarity">
    <text evidence="2">Belongs to the RNase H family.</text>
</comment>
<keyword evidence="9" id="KW-0695">RNA-directed DNA polymerase</keyword>
<dbReference type="SUPFAM" id="SSF53098">
    <property type="entry name" value="Ribonuclease H-like"/>
    <property type="match status" value="1"/>
</dbReference>
<keyword evidence="7" id="KW-0378">Hydrolase</keyword>
<keyword evidence="5" id="KW-0479">Metal-binding</keyword>
<evidence type="ECO:0000313" key="11">
    <source>
        <dbReference type="Proteomes" id="UP000092461"/>
    </source>
</evidence>
<dbReference type="Pfam" id="PF00075">
    <property type="entry name" value="RNase_H"/>
    <property type="match status" value="1"/>
</dbReference>
<dbReference type="AlphaFoldDB" id="A0A1B0GK10"/>
<dbReference type="GO" id="GO:0004523">
    <property type="term" value="F:RNA-DNA hybrid ribonuclease activity"/>
    <property type="evidence" value="ECO:0007669"/>
    <property type="project" value="UniProtKB-EC"/>
</dbReference>
<reference evidence="10" key="3">
    <citation type="submission" date="2020-05" db="UniProtKB">
        <authorList>
            <consortium name="EnsemblMetazoa"/>
        </authorList>
    </citation>
    <scope>IDENTIFICATION</scope>
    <source>
        <strain evidence="10">Jacobina</strain>
    </source>
</reference>
<keyword evidence="9" id="KW-0548">Nucleotidyltransferase</keyword>
<evidence type="ECO:0000256" key="2">
    <source>
        <dbReference type="ARBA" id="ARBA00005300"/>
    </source>
</evidence>
<organism evidence="10 11">
    <name type="scientific">Lutzomyia longipalpis</name>
    <name type="common">Sand fly</name>
    <dbReference type="NCBI Taxonomy" id="7200"/>
    <lineage>
        <taxon>Eukaryota</taxon>
        <taxon>Metazoa</taxon>
        <taxon>Ecdysozoa</taxon>
        <taxon>Arthropoda</taxon>
        <taxon>Hexapoda</taxon>
        <taxon>Insecta</taxon>
        <taxon>Pterygota</taxon>
        <taxon>Neoptera</taxon>
        <taxon>Endopterygota</taxon>
        <taxon>Diptera</taxon>
        <taxon>Nematocera</taxon>
        <taxon>Psychodoidea</taxon>
        <taxon>Psychodidae</taxon>
        <taxon>Lutzomyia</taxon>
        <taxon>Lutzomyia</taxon>
    </lineage>
</organism>
<dbReference type="PROSITE" id="PS50879">
    <property type="entry name" value="RNASE_H_1"/>
    <property type="match status" value="1"/>
</dbReference>
<dbReference type="InterPro" id="IPR002156">
    <property type="entry name" value="RNaseH_domain"/>
</dbReference>
<dbReference type="VEuPathDB" id="VectorBase:LLONM1_011338"/>
<evidence type="ECO:0000256" key="4">
    <source>
        <dbReference type="ARBA" id="ARBA00022722"/>
    </source>
</evidence>